<protein>
    <submittedName>
        <fullName evidence="1">Uncharacterized protein</fullName>
    </submittedName>
</protein>
<comment type="caution">
    <text evidence="1">The sequence shown here is derived from an EMBL/GenBank/DDBJ whole genome shotgun (WGS) entry which is preliminary data.</text>
</comment>
<dbReference type="EMBL" id="VSRR010096987">
    <property type="protein sequence ID" value="MPC94020.1"/>
    <property type="molecule type" value="Genomic_DNA"/>
</dbReference>
<gene>
    <name evidence="1" type="ORF">E2C01_089171</name>
</gene>
<evidence type="ECO:0000313" key="2">
    <source>
        <dbReference type="Proteomes" id="UP000324222"/>
    </source>
</evidence>
<keyword evidence="2" id="KW-1185">Reference proteome</keyword>
<dbReference type="AlphaFoldDB" id="A0A5B7JB81"/>
<sequence>MTSANNAEEKALKKIIHNKVKSVDLNSQIKLMIYYKTKCTSSLVLKNNYHLLTATLQEMNVVYQ</sequence>
<evidence type="ECO:0000313" key="1">
    <source>
        <dbReference type="EMBL" id="MPC94020.1"/>
    </source>
</evidence>
<dbReference type="Proteomes" id="UP000324222">
    <property type="component" value="Unassembled WGS sequence"/>
</dbReference>
<proteinExistence type="predicted"/>
<reference evidence="1 2" key="1">
    <citation type="submission" date="2019-05" db="EMBL/GenBank/DDBJ databases">
        <title>Another draft genome of Portunus trituberculatus and its Hox gene families provides insights of decapod evolution.</title>
        <authorList>
            <person name="Jeong J.-H."/>
            <person name="Song I."/>
            <person name="Kim S."/>
            <person name="Choi T."/>
            <person name="Kim D."/>
            <person name="Ryu S."/>
            <person name="Kim W."/>
        </authorList>
    </citation>
    <scope>NUCLEOTIDE SEQUENCE [LARGE SCALE GENOMIC DNA]</scope>
    <source>
        <tissue evidence="1">Muscle</tissue>
    </source>
</reference>
<name>A0A5B7JB81_PORTR</name>
<organism evidence="1 2">
    <name type="scientific">Portunus trituberculatus</name>
    <name type="common">Swimming crab</name>
    <name type="synonym">Neptunus trituberculatus</name>
    <dbReference type="NCBI Taxonomy" id="210409"/>
    <lineage>
        <taxon>Eukaryota</taxon>
        <taxon>Metazoa</taxon>
        <taxon>Ecdysozoa</taxon>
        <taxon>Arthropoda</taxon>
        <taxon>Crustacea</taxon>
        <taxon>Multicrustacea</taxon>
        <taxon>Malacostraca</taxon>
        <taxon>Eumalacostraca</taxon>
        <taxon>Eucarida</taxon>
        <taxon>Decapoda</taxon>
        <taxon>Pleocyemata</taxon>
        <taxon>Brachyura</taxon>
        <taxon>Eubrachyura</taxon>
        <taxon>Portunoidea</taxon>
        <taxon>Portunidae</taxon>
        <taxon>Portuninae</taxon>
        <taxon>Portunus</taxon>
    </lineage>
</organism>
<accession>A0A5B7JB81</accession>